<dbReference type="Gene3D" id="2.60.120.200">
    <property type="match status" value="1"/>
</dbReference>
<reference evidence="4" key="1">
    <citation type="submission" date="2016-02" db="EMBL/GenBank/DDBJ databases">
        <authorList>
            <person name="Schultz-Johansen M."/>
            <person name="Glaring M.A."/>
            <person name="Bech P.K."/>
            <person name="Stougaard P."/>
        </authorList>
    </citation>
    <scope>NUCLEOTIDE SEQUENCE [LARGE SCALE GENOMIC DNA]</scope>
    <source>
        <strain evidence="4">S66</strain>
    </source>
</reference>
<keyword evidence="4" id="KW-1185">Reference proteome</keyword>
<dbReference type="GO" id="GO:0004553">
    <property type="term" value="F:hydrolase activity, hydrolyzing O-glycosyl compounds"/>
    <property type="evidence" value="ECO:0007669"/>
    <property type="project" value="InterPro"/>
</dbReference>
<evidence type="ECO:0000313" key="4">
    <source>
        <dbReference type="Proteomes" id="UP000070299"/>
    </source>
</evidence>
<organism evidence="3 4">
    <name type="scientific">Paraglaciecola hydrolytica</name>
    <dbReference type="NCBI Taxonomy" id="1799789"/>
    <lineage>
        <taxon>Bacteria</taxon>
        <taxon>Pseudomonadati</taxon>
        <taxon>Pseudomonadota</taxon>
        <taxon>Gammaproteobacteria</taxon>
        <taxon>Alteromonadales</taxon>
        <taxon>Alteromonadaceae</taxon>
        <taxon>Paraglaciecola</taxon>
    </lineage>
</organism>
<gene>
    <name evidence="3" type="ORF">AX660_11725</name>
</gene>
<dbReference type="InterPro" id="IPR050546">
    <property type="entry name" value="Glycosyl_Hydrlase_16"/>
</dbReference>
<evidence type="ECO:0000256" key="1">
    <source>
        <dbReference type="ARBA" id="ARBA00006865"/>
    </source>
</evidence>
<dbReference type="EMBL" id="LSNE01000005">
    <property type="protein sequence ID" value="KXI29454.1"/>
    <property type="molecule type" value="Genomic_DNA"/>
</dbReference>
<dbReference type="PANTHER" id="PTHR10963">
    <property type="entry name" value="GLYCOSYL HYDROLASE-RELATED"/>
    <property type="match status" value="1"/>
</dbReference>
<dbReference type="AlphaFoldDB" id="A0A136A2L7"/>
<comment type="similarity">
    <text evidence="1">Belongs to the glycosyl hydrolase 16 family.</text>
</comment>
<dbReference type="Gene3D" id="2.60.120.260">
    <property type="entry name" value="Galactose-binding domain-like"/>
    <property type="match status" value="1"/>
</dbReference>
<feature type="domain" description="GH16" evidence="2">
    <location>
        <begin position="5"/>
        <end position="277"/>
    </location>
</feature>
<dbReference type="Proteomes" id="UP000070299">
    <property type="component" value="Unassembled WGS sequence"/>
</dbReference>
<dbReference type="InterPro" id="IPR000757">
    <property type="entry name" value="Beta-glucanase-like"/>
</dbReference>
<name>A0A136A2L7_9ALTE</name>
<accession>A0A136A2L7</accession>
<dbReference type="PANTHER" id="PTHR10963:SF55">
    <property type="entry name" value="GLYCOSIDE HYDROLASE FAMILY 16 PROTEIN"/>
    <property type="match status" value="1"/>
</dbReference>
<comment type="caution">
    <text evidence="3">The sequence shown here is derived from an EMBL/GenBank/DDBJ whole genome shotgun (WGS) entry which is preliminary data.</text>
</comment>
<dbReference type="STRING" id="1799789.AX660_11725"/>
<dbReference type="SUPFAM" id="SSF49899">
    <property type="entry name" value="Concanavalin A-like lectins/glucanases"/>
    <property type="match status" value="1"/>
</dbReference>
<dbReference type="PROSITE" id="PS51762">
    <property type="entry name" value="GH16_2"/>
    <property type="match status" value="1"/>
</dbReference>
<keyword evidence="3" id="KW-0378">Hydrolase</keyword>
<evidence type="ECO:0000313" key="3">
    <source>
        <dbReference type="EMBL" id="KXI29454.1"/>
    </source>
</evidence>
<sequence>MSAAASSSVSPLSDPTNSAGWVLNQDISDEFNGTEIDRNKWLVQGDNGDYYIWKGRAPSQFVPHNVLVEDGFLRLRSQWEPDYQFANENYADGSVDAKYGEHEGKPMPVTTAAIVSHKRFLNGYMEVRSKAIDAAMTSAFWAIGYQSEIDVYEQMGKPKIQGNIREDYIKSTVHDWRPPAKRPTWAFQHSEKYPFRVADEFHVYAAEWGEDYFKLFTDGKEIYSVTKAELGDRWVLTNPMEIWLDSEIFHWLGMPHAEELPATFDVDYVRVWQKPQTNLLQRQFFGFEGPILFEQNPRPLKLVPENSENDDYQKFWHIDESSAKQASIVYDNFNKGKRSLKISAASTATSQLTKVVAPAGALSLPAGELTVSVSIWILPETQLSQLSILLADNNQSLDFDLSKVTKGKWVTLSQTIQRSNPSSASDTLSIQLDSKNITAGASTIYIDDIEIQQVK</sequence>
<protein>
    <submittedName>
        <fullName evidence="3">Glycoside hydrolase</fullName>
    </submittedName>
</protein>
<evidence type="ECO:0000259" key="2">
    <source>
        <dbReference type="PROSITE" id="PS51762"/>
    </source>
</evidence>
<dbReference type="GO" id="GO:0005975">
    <property type="term" value="P:carbohydrate metabolic process"/>
    <property type="evidence" value="ECO:0007669"/>
    <property type="project" value="InterPro"/>
</dbReference>
<dbReference type="InterPro" id="IPR013320">
    <property type="entry name" value="ConA-like_dom_sf"/>
</dbReference>
<proteinExistence type="inferred from homology"/>
<dbReference type="Pfam" id="PF00722">
    <property type="entry name" value="Glyco_hydro_16"/>
    <property type="match status" value="1"/>
</dbReference>